<sequence length="449" mass="50253">MRCNDPSHLSGIKCLQHCITERTSASSTTMELDASYRSAVFDLPIESMAAHVTSYLRATSRASDLQKVILSTSQHALERVYSSSIDAYKPAMPTDMEVDDCTDKEQQTILDLPIESLTHVASYLTTSSRALFTVALALAHVDSSRKIPCTNAWLQYEQNALSADTIRTLTGYQWDTLDFGDLENDLASRLSDHDVHAVLIIIDAANRLRTLKLSHCTNITGSCLEPLRGSVVLEKIDLSLVGDNESPKISPAPLSFDHVLPILDSIIQKGSNRLTHIQFPHMSRAIALGKYPGSSEFRQFVTRYNDMFKKRVIGCSNSKCNANINACGSNAWMHSNRWMHIFGIQFNTCYGCTRHYCDDCASKVLVDEKGRVDIQMLAFCAHCQKYYCADCKRMERCQVGIGCDKYVCFDCDFMNECSGCNWKMCGDCFSERRGGSRCNKMAAFCDFCE</sequence>
<keyword evidence="2" id="KW-1185">Reference proteome</keyword>
<evidence type="ECO:0000313" key="2">
    <source>
        <dbReference type="Proteomes" id="UP001224775"/>
    </source>
</evidence>
<accession>A0AAD9DJM1</accession>
<proteinExistence type="predicted"/>
<comment type="caution">
    <text evidence="1">The sequence shown here is derived from an EMBL/GenBank/DDBJ whole genome shotgun (WGS) entry which is preliminary data.</text>
</comment>
<organism evidence="1 2">
    <name type="scientific">Skeletonema marinoi</name>
    <dbReference type="NCBI Taxonomy" id="267567"/>
    <lineage>
        <taxon>Eukaryota</taxon>
        <taxon>Sar</taxon>
        <taxon>Stramenopiles</taxon>
        <taxon>Ochrophyta</taxon>
        <taxon>Bacillariophyta</taxon>
        <taxon>Coscinodiscophyceae</taxon>
        <taxon>Thalassiosirophycidae</taxon>
        <taxon>Thalassiosirales</taxon>
        <taxon>Skeletonemataceae</taxon>
        <taxon>Skeletonema</taxon>
        <taxon>Skeletonema marinoi-dohrnii complex</taxon>
    </lineage>
</organism>
<protein>
    <submittedName>
        <fullName evidence="1">Uncharacterized protein</fullName>
    </submittedName>
</protein>
<dbReference type="AlphaFoldDB" id="A0AAD9DJM1"/>
<evidence type="ECO:0000313" key="1">
    <source>
        <dbReference type="EMBL" id="KAK1748140.1"/>
    </source>
</evidence>
<name>A0AAD9DJM1_9STRA</name>
<dbReference type="EMBL" id="JATAAI010000001">
    <property type="protein sequence ID" value="KAK1748140.1"/>
    <property type="molecule type" value="Genomic_DNA"/>
</dbReference>
<dbReference type="Proteomes" id="UP001224775">
    <property type="component" value="Unassembled WGS sequence"/>
</dbReference>
<reference evidence="1" key="1">
    <citation type="submission" date="2023-06" db="EMBL/GenBank/DDBJ databases">
        <title>Survivors Of The Sea: Transcriptome response of Skeletonema marinoi to long-term dormancy.</title>
        <authorList>
            <person name="Pinder M.I.M."/>
            <person name="Kourtchenko O."/>
            <person name="Robertson E.K."/>
            <person name="Larsson T."/>
            <person name="Maumus F."/>
            <person name="Osuna-Cruz C.M."/>
            <person name="Vancaester E."/>
            <person name="Stenow R."/>
            <person name="Vandepoele K."/>
            <person name="Ploug H."/>
            <person name="Bruchert V."/>
            <person name="Godhe A."/>
            <person name="Topel M."/>
        </authorList>
    </citation>
    <scope>NUCLEOTIDE SEQUENCE</scope>
    <source>
        <strain evidence="1">R05AC</strain>
    </source>
</reference>
<gene>
    <name evidence="1" type="ORF">QTG54_000079</name>
</gene>